<dbReference type="InterPro" id="IPR058240">
    <property type="entry name" value="rSAM_sf"/>
</dbReference>
<evidence type="ECO:0000259" key="4">
    <source>
        <dbReference type="PROSITE" id="PS51918"/>
    </source>
</evidence>
<dbReference type="SMART" id="SM00729">
    <property type="entry name" value="Elp3"/>
    <property type="match status" value="1"/>
</dbReference>
<dbReference type="GO" id="GO:0003824">
    <property type="term" value="F:catalytic activity"/>
    <property type="evidence" value="ECO:0007669"/>
    <property type="project" value="InterPro"/>
</dbReference>
<accession>A0A8S8X871</accession>
<evidence type="ECO:0000256" key="3">
    <source>
        <dbReference type="ARBA" id="ARBA00023014"/>
    </source>
</evidence>
<dbReference type="PANTHER" id="PTHR43432">
    <property type="entry name" value="SLR0285 PROTEIN"/>
    <property type="match status" value="1"/>
</dbReference>
<dbReference type="InterPro" id="IPR040086">
    <property type="entry name" value="MJ0683-like"/>
</dbReference>
<dbReference type="SFLD" id="SFLDG01084">
    <property type="entry name" value="Uncharacterised_Radical_SAM_Su"/>
    <property type="match status" value="1"/>
</dbReference>
<dbReference type="Gene3D" id="3.80.30.30">
    <property type="match status" value="1"/>
</dbReference>
<dbReference type="RefSeq" id="WP_420242723.1">
    <property type="nucleotide sequence ID" value="NZ_BOPV01000001.1"/>
</dbReference>
<dbReference type="InterPro" id="IPR006638">
    <property type="entry name" value="Elp3/MiaA/NifB-like_rSAM"/>
</dbReference>
<dbReference type="InterPro" id="IPR007197">
    <property type="entry name" value="rSAM"/>
</dbReference>
<keyword evidence="3" id="KW-0411">Iron-sulfur</keyword>
<dbReference type="AlphaFoldDB" id="A0A8S8X871"/>
<evidence type="ECO:0000313" key="5">
    <source>
        <dbReference type="EMBL" id="GIL39623.1"/>
    </source>
</evidence>
<dbReference type="PROSITE" id="PS51918">
    <property type="entry name" value="RADICAL_SAM"/>
    <property type="match status" value="1"/>
</dbReference>
<dbReference type="SFLD" id="SFLDS00029">
    <property type="entry name" value="Radical_SAM"/>
    <property type="match status" value="1"/>
</dbReference>
<dbReference type="PANTHER" id="PTHR43432:SF3">
    <property type="entry name" value="SLR0285 PROTEIN"/>
    <property type="match status" value="1"/>
</dbReference>
<evidence type="ECO:0000256" key="1">
    <source>
        <dbReference type="ARBA" id="ARBA00022723"/>
    </source>
</evidence>
<name>A0A8S8X871_9PROT</name>
<dbReference type="GO" id="GO:0051536">
    <property type="term" value="F:iron-sulfur cluster binding"/>
    <property type="evidence" value="ECO:0007669"/>
    <property type="project" value="UniProtKB-KW"/>
</dbReference>
<sequence>MPDRTQLHPGLAAKVRQHLDTLPAQATKGRGAVTNGKSGRFELQQAVSVDDGWMDGRDDEEDSPLTTVLGIDTARKVISYNSSPDIGFDRSVNPFKGCEHGCIYCFARPTHAYLNLSPGLDFETRLFHKPDAPDRLRAELSARGYKPMPITLGINTDAYQPIERKLELTRRLLEVLWEFRHPVTILTKSALVTRDLDILSQMARENLAAIGLSITTLDPALARSMEPRAATPPKRIAAIRQAAEAGVPVMVMSAPVIPGLTCHELEAILEAAREAGATRAGMTLVRLPYEIKDLFQEWLTAHAPDRAARVLSLIRQCRDGKLNDPEFGTRMAGTGPVAEAIQARFRLAVKRLGLDTPRRALDCSKFRVPTAQLSFL</sequence>
<evidence type="ECO:0000256" key="2">
    <source>
        <dbReference type="ARBA" id="ARBA00023004"/>
    </source>
</evidence>
<keyword evidence="6" id="KW-1185">Reference proteome</keyword>
<proteinExistence type="predicted"/>
<gene>
    <name evidence="5" type="ORF">TMPK1_18600</name>
</gene>
<keyword evidence="2" id="KW-0408">Iron</keyword>
<dbReference type="CDD" id="cd01335">
    <property type="entry name" value="Radical_SAM"/>
    <property type="match status" value="1"/>
</dbReference>
<protein>
    <submittedName>
        <fullName evidence="5">Radical SAM protein</fullName>
    </submittedName>
</protein>
<dbReference type="SUPFAM" id="SSF102114">
    <property type="entry name" value="Radical SAM enzymes"/>
    <property type="match status" value="1"/>
</dbReference>
<evidence type="ECO:0000313" key="6">
    <source>
        <dbReference type="Proteomes" id="UP000681075"/>
    </source>
</evidence>
<feature type="domain" description="Radical SAM core" evidence="4">
    <location>
        <begin position="81"/>
        <end position="321"/>
    </location>
</feature>
<dbReference type="EMBL" id="BOPV01000001">
    <property type="protein sequence ID" value="GIL39623.1"/>
    <property type="molecule type" value="Genomic_DNA"/>
</dbReference>
<dbReference type="GO" id="GO:0046872">
    <property type="term" value="F:metal ion binding"/>
    <property type="evidence" value="ECO:0007669"/>
    <property type="project" value="UniProtKB-KW"/>
</dbReference>
<dbReference type="NCBIfam" id="NF033668">
    <property type="entry name" value="rSAM_PA0069"/>
    <property type="match status" value="1"/>
</dbReference>
<comment type="caution">
    <text evidence="5">The sequence shown here is derived from an EMBL/GenBank/DDBJ whole genome shotgun (WGS) entry which is preliminary data.</text>
</comment>
<dbReference type="Pfam" id="PF04055">
    <property type="entry name" value="Radical_SAM"/>
    <property type="match status" value="1"/>
</dbReference>
<organism evidence="5 6">
    <name type="scientific">Roseiterribacter gracilis</name>
    <dbReference type="NCBI Taxonomy" id="2812848"/>
    <lineage>
        <taxon>Bacteria</taxon>
        <taxon>Pseudomonadati</taxon>
        <taxon>Pseudomonadota</taxon>
        <taxon>Alphaproteobacteria</taxon>
        <taxon>Rhodospirillales</taxon>
        <taxon>Roseiterribacteraceae</taxon>
        <taxon>Roseiterribacter</taxon>
    </lineage>
</organism>
<reference evidence="5" key="1">
    <citation type="submission" date="2021-02" db="EMBL/GenBank/DDBJ databases">
        <title>Genome sequence of Rhodospirillales sp. strain TMPK1 isolated from soil.</title>
        <authorList>
            <person name="Nakai R."/>
            <person name="Kusada H."/>
            <person name="Tamaki H."/>
        </authorList>
    </citation>
    <scope>NUCLEOTIDE SEQUENCE</scope>
    <source>
        <strain evidence="5">TMPK1</strain>
    </source>
</reference>
<dbReference type="Proteomes" id="UP000681075">
    <property type="component" value="Unassembled WGS sequence"/>
</dbReference>
<keyword evidence="1" id="KW-0479">Metal-binding</keyword>